<dbReference type="PaxDb" id="39947-A0A0P0VWT5"/>
<gene>
    <name evidence="1" type="ordered locus">Os03g0320850</name>
    <name evidence="1" type="ORF">OSNPB_030320850</name>
</gene>
<protein>
    <submittedName>
        <fullName evidence="1">Os03g0320850 protein</fullName>
    </submittedName>
</protein>
<name>A0A0P0VWT5_ORYSJ</name>
<dbReference type="eggNOG" id="ENOG502R3GJ">
    <property type="taxonomic scope" value="Eukaryota"/>
</dbReference>
<dbReference type="Gramene" id="Os03t0320850-00">
    <property type="protein sequence ID" value="Os03t0320850-00"/>
    <property type="gene ID" value="Os03g0320850"/>
</dbReference>
<dbReference type="EMBL" id="AP014959">
    <property type="protein sequence ID" value="BAS83935.1"/>
    <property type="molecule type" value="Genomic_DNA"/>
</dbReference>
<reference evidence="2" key="1">
    <citation type="journal article" date="2005" name="Nature">
        <title>The map-based sequence of the rice genome.</title>
        <authorList>
            <consortium name="International rice genome sequencing project (IRGSP)"/>
            <person name="Matsumoto T."/>
            <person name="Wu J."/>
            <person name="Kanamori H."/>
            <person name="Katayose Y."/>
            <person name="Fujisawa M."/>
            <person name="Namiki N."/>
            <person name="Mizuno H."/>
            <person name="Yamamoto K."/>
            <person name="Antonio B.A."/>
            <person name="Baba T."/>
            <person name="Sakata K."/>
            <person name="Nagamura Y."/>
            <person name="Aoki H."/>
            <person name="Arikawa K."/>
            <person name="Arita K."/>
            <person name="Bito T."/>
            <person name="Chiden Y."/>
            <person name="Fujitsuka N."/>
            <person name="Fukunaka R."/>
            <person name="Hamada M."/>
            <person name="Harada C."/>
            <person name="Hayashi A."/>
            <person name="Hijishita S."/>
            <person name="Honda M."/>
            <person name="Hosokawa S."/>
            <person name="Ichikawa Y."/>
            <person name="Idonuma A."/>
            <person name="Iijima M."/>
            <person name="Ikeda M."/>
            <person name="Ikeno M."/>
            <person name="Ito K."/>
            <person name="Ito S."/>
            <person name="Ito T."/>
            <person name="Ito Y."/>
            <person name="Ito Y."/>
            <person name="Iwabuchi A."/>
            <person name="Kamiya K."/>
            <person name="Karasawa W."/>
            <person name="Kurita K."/>
            <person name="Katagiri S."/>
            <person name="Kikuta A."/>
            <person name="Kobayashi H."/>
            <person name="Kobayashi N."/>
            <person name="Machita K."/>
            <person name="Maehara T."/>
            <person name="Masukawa M."/>
            <person name="Mizubayashi T."/>
            <person name="Mukai Y."/>
            <person name="Nagasaki H."/>
            <person name="Nagata Y."/>
            <person name="Naito S."/>
            <person name="Nakashima M."/>
            <person name="Nakama Y."/>
            <person name="Nakamichi Y."/>
            <person name="Nakamura M."/>
            <person name="Meguro A."/>
            <person name="Negishi M."/>
            <person name="Ohta I."/>
            <person name="Ohta T."/>
            <person name="Okamoto M."/>
            <person name="Ono N."/>
            <person name="Saji S."/>
            <person name="Sakaguchi M."/>
            <person name="Sakai K."/>
            <person name="Shibata M."/>
            <person name="Shimokawa T."/>
            <person name="Song J."/>
            <person name="Takazaki Y."/>
            <person name="Terasawa K."/>
            <person name="Tsugane M."/>
            <person name="Tsuji K."/>
            <person name="Ueda S."/>
            <person name="Waki K."/>
            <person name="Yamagata H."/>
            <person name="Yamamoto M."/>
            <person name="Yamamoto S."/>
            <person name="Yamane H."/>
            <person name="Yoshiki S."/>
            <person name="Yoshihara R."/>
            <person name="Yukawa K."/>
            <person name="Zhong H."/>
            <person name="Yano M."/>
            <person name="Yuan Q."/>
            <person name="Ouyang S."/>
            <person name="Liu J."/>
            <person name="Jones K.M."/>
            <person name="Gansberger K."/>
            <person name="Moffat K."/>
            <person name="Hill J."/>
            <person name="Bera J."/>
            <person name="Fadrosh D."/>
            <person name="Jin S."/>
            <person name="Johri S."/>
            <person name="Kim M."/>
            <person name="Overton L."/>
            <person name="Reardon M."/>
            <person name="Tsitrin T."/>
            <person name="Vuong H."/>
            <person name="Weaver B."/>
            <person name="Ciecko A."/>
            <person name="Tallon L."/>
            <person name="Jackson J."/>
            <person name="Pai G."/>
            <person name="Aken S.V."/>
            <person name="Utterback T."/>
            <person name="Reidmuller S."/>
            <person name="Feldblyum T."/>
            <person name="Hsiao J."/>
            <person name="Zismann V."/>
            <person name="Iobst S."/>
            <person name="de Vazeille A.R."/>
            <person name="Buell C.R."/>
            <person name="Ying K."/>
            <person name="Li Y."/>
            <person name="Lu T."/>
            <person name="Huang Y."/>
            <person name="Zhao Q."/>
            <person name="Feng Q."/>
            <person name="Zhang L."/>
            <person name="Zhu J."/>
            <person name="Weng Q."/>
            <person name="Mu J."/>
            <person name="Lu Y."/>
            <person name="Fan D."/>
            <person name="Liu Y."/>
            <person name="Guan J."/>
            <person name="Zhang Y."/>
            <person name="Yu S."/>
            <person name="Liu X."/>
            <person name="Zhang Y."/>
            <person name="Hong G."/>
            <person name="Han B."/>
            <person name="Choisne N."/>
            <person name="Demange N."/>
            <person name="Orjeda G."/>
            <person name="Samain S."/>
            <person name="Cattolico L."/>
            <person name="Pelletier E."/>
            <person name="Couloux A."/>
            <person name="Segurens B."/>
            <person name="Wincker P."/>
            <person name="D'Hont A."/>
            <person name="Scarpelli C."/>
            <person name="Weissenbach J."/>
            <person name="Salanoubat M."/>
            <person name="Quetier F."/>
            <person name="Yu Y."/>
            <person name="Kim H.R."/>
            <person name="Rambo T."/>
            <person name="Currie J."/>
            <person name="Collura K."/>
            <person name="Luo M."/>
            <person name="Yang T."/>
            <person name="Ammiraju J.S.S."/>
            <person name="Engler F."/>
            <person name="Soderlund C."/>
            <person name="Wing R.A."/>
            <person name="Palmer L.E."/>
            <person name="de la Bastide M."/>
            <person name="Spiegel L."/>
            <person name="Nascimento L."/>
            <person name="Zutavern T."/>
            <person name="O'Shaughnessy A."/>
            <person name="Dike S."/>
            <person name="Dedhia N."/>
            <person name="Preston R."/>
            <person name="Balija V."/>
            <person name="McCombie W.R."/>
            <person name="Chow T."/>
            <person name="Chen H."/>
            <person name="Chung M."/>
            <person name="Chen C."/>
            <person name="Shaw J."/>
            <person name="Wu H."/>
            <person name="Hsiao K."/>
            <person name="Chao Y."/>
            <person name="Chu M."/>
            <person name="Cheng C."/>
            <person name="Hour A."/>
            <person name="Lee P."/>
            <person name="Lin S."/>
            <person name="Lin Y."/>
            <person name="Liou J."/>
            <person name="Liu S."/>
            <person name="Hsing Y."/>
            <person name="Raghuvanshi S."/>
            <person name="Mohanty A."/>
            <person name="Bharti A.K."/>
            <person name="Gaur A."/>
            <person name="Gupta V."/>
            <person name="Kumar D."/>
            <person name="Ravi V."/>
            <person name="Vij S."/>
            <person name="Kapur A."/>
            <person name="Khurana P."/>
            <person name="Khurana P."/>
            <person name="Khurana J.P."/>
            <person name="Tyagi A.K."/>
            <person name="Gaikwad K."/>
            <person name="Singh A."/>
            <person name="Dalal V."/>
            <person name="Srivastava S."/>
            <person name="Dixit A."/>
            <person name="Pal A.K."/>
            <person name="Ghazi I.A."/>
            <person name="Yadav M."/>
            <person name="Pandit A."/>
            <person name="Bhargava A."/>
            <person name="Sureshbabu K."/>
            <person name="Batra K."/>
            <person name="Sharma T.R."/>
            <person name="Mohapatra T."/>
            <person name="Singh N.K."/>
            <person name="Messing J."/>
            <person name="Nelson A.B."/>
            <person name="Fuks G."/>
            <person name="Kavchok S."/>
            <person name="Keizer G."/>
            <person name="Linton E."/>
            <person name="Llaca V."/>
            <person name="Song R."/>
            <person name="Tanyolac B."/>
            <person name="Young S."/>
            <person name="Ho-Il K."/>
            <person name="Hahn J.H."/>
            <person name="Sangsakoo G."/>
            <person name="Vanavichit A."/>
            <person name="de Mattos Luiz.A.T."/>
            <person name="Zimmer P.D."/>
            <person name="Malone G."/>
            <person name="Dellagostin O."/>
            <person name="de Oliveira A.C."/>
            <person name="Bevan M."/>
            <person name="Bancroft I."/>
            <person name="Minx P."/>
            <person name="Cordum H."/>
            <person name="Wilson R."/>
            <person name="Cheng Z."/>
            <person name="Jin W."/>
            <person name="Jiang J."/>
            <person name="Leong S.A."/>
            <person name="Iwama H."/>
            <person name="Gojobori T."/>
            <person name="Itoh T."/>
            <person name="Niimura Y."/>
            <person name="Fujii Y."/>
            <person name="Habara T."/>
            <person name="Sakai H."/>
            <person name="Sato Y."/>
            <person name="Wilson G."/>
            <person name="Kumar K."/>
            <person name="McCouch S."/>
            <person name="Juretic N."/>
            <person name="Hoen D."/>
            <person name="Wright S."/>
            <person name="Bruskiewich R."/>
            <person name="Bureau T."/>
            <person name="Miyao A."/>
            <person name="Hirochika H."/>
            <person name="Nishikawa T."/>
            <person name="Kadowaki K."/>
            <person name="Sugiura M."/>
            <person name="Burr B."/>
            <person name="Sasaki T."/>
        </authorList>
    </citation>
    <scope>NUCLEOTIDE SEQUENCE [LARGE SCALE GENOMIC DNA]</scope>
    <source>
        <strain evidence="2">cv. Nipponbare</strain>
    </source>
</reference>
<sequence length="99" mass="11496">MVPLKLFFDKSMYIKCFSLVISLGICPEKLFWQRFSNANPLKAPMPEGSEPFKELFERSTNERFEVCTGRTNKSIKVELFASELGRGRVPAKLFPDRFR</sequence>
<dbReference type="Proteomes" id="UP000059680">
    <property type="component" value="Chromosome 3"/>
</dbReference>
<evidence type="ECO:0000313" key="1">
    <source>
        <dbReference type="EMBL" id="BAS83935.1"/>
    </source>
</evidence>
<proteinExistence type="predicted"/>
<reference evidence="1 2" key="2">
    <citation type="journal article" date="2013" name="Plant Cell Physiol.">
        <title>Rice Annotation Project Database (RAP-DB): an integrative and interactive database for rice genomics.</title>
        <authorList>
            <person name="Sakai H."/>
            <person name="Lee S.S."/>
            <person name="Tanaka T."/>
            <person name="Numa H."/>
            <person name="Kim J."/>
            <person name="Kawahara Y."/>
            <person name="Wakimoto H."/>
            <person name="Yang C.C."/>
            <person name="Iwamoto M."/>
            <person name="Abe T."/>
            <person name="Yamada Y."/>
            <person name="Muto A."/>
            <person name="Inokuchi H."/>
            <person name="Ikemura T."/>
            <person name="Matsumoto T."/>
            <person name="Sasaki T."/>
            <person name="Itoh T."/>
        </authorList>
    </citation>
    <scope>NUCLEOTIDE SEQUENCE [LARGE SCALE GENOMIC DNA]</scope>
    <source>
        <strain evidence="2">cv. Nipponbare</strain>
    </source>
</reference>
<organism evidence="1 2">
    <name type="scientific">Oryza sativa subsp. japonica</name>
    <name type="common">Rice</name>
    <dbReference type="NCBI Taxonomy" id="39947"/>
    <lineage>
        <taxon>Eukaryota</taxon>
        <taxon>Viridiplantae</taxon>
        <taxon>Streptophyta</taxon>
        <taxon>Embryophyta</taxon>
        <taxon>Tracheophyta</taxon>
        <taxon>Spermatophyta</taxon>
        <taxon>Magnoliopsida</taxon>
        <taxon>Liliopsida</taxon>
        <taxon>Poales</taxon>
        <taxon>Poaceae</taxon>
        <taxon>BOP clade</taxon>
        <taxon>Oryzoideae</taxon>
        <taxon>Oryzeae</taxon>
        <taxon>Oryzinae</taxon>
        <taxon>Oryza</taxon>
        <taxon>Oryza sativa</taxon>
    </lineage>
</organism>
<dbReference type="InParanoid" id="A0A0P0VWT5"/>
<reference evidence="1 2" key="3">
    <citation type="journal article" date="2013" name="Rice">
        <title>Improvement of the Oryza sativa Nipponbare reference genome using next generation sequence and optical map data.</title>
        <authorList>
            <person name="Kawahara Y."/>
            <person name="de la Bastide M."/>
            <person name="Hamilton J.P."/>
            <person name="Kanamori H."/>
            <person name="McCombie W.R."/>
            <person name="Ouyang S."/>
            <person name="Schwartz D.C."/>
            <person name="Tanaka T."/>
            <person name="Wu J."/>
            <person name="Zhou S."/>
            <person name="Childs K.L."/>
            <person name="Davidson R.M."/>
            <person name="Lin H."/>
            <person name="Quesada-Ocampo L."/>
            <person name="Vaillancourt B."/>
            <person name="Sakai H."/>
            <person name="Lee S.S."/>
            <person name="Kim J."/>
            <person name="Numa H."/>
            <person name="Itoh T."/>
            <person name="Buell C.R."/>
            <person name="Matsumoto T."/>
        </authorList>
    </citation>
    <scope>NUCLEOTIDE SEQUENCE [LARGE SCALE GENOMIC DNA]</scope>
    <source>
        <strain evidence="2">cv. Nipponbare</strain>
    </source>
</reference>
<keyword evidence="2" id="KW-1185">Reference proteome</keyword>
<dbReference type="AlphaFoldDB" id="A0A0P0VWT5"/>
<evidence type="ECO:0000313" key="2">
    <source>
        <dbReference type="Proteomes" id="UP000059680"/>
    </source>
</evidence>
<accession>A0A0P0VWT5</accession>